<dbReference type="SUPFAM" id="SSF48403">
    <property type="entry name" value="Ankyrin repeat"/>
    <property type="match status" value="1"/>
</dbReference>
<dbReference type="SMART" id="SM00248">
    <property type="entry name" value="ANK"/>
    <property type="match status" value="6"/>
</dbReference>
<comment type="caution">
    <text evidence="4">The sequence shown here is derived from an EMBL/GenBank/DDBJ whole genome shotgun (WGS) entry which is preliminary data.</text>
</comment>
<dbReference type="InterPro" id="IPR036770">
    <property type="entry name" value="Ankyrin_rpt-contain_sf"/>
</dbReference>
<gene>
    <name evidence="4" type="ORF">NW768_002760</name>
</gene>
<feature type="repeat" description="ANK" evidence="2">
    <location>
        <begin position="1064"/>
        <end position="1096"/>
    </location>
</feature>
<reference evidence="4" key="1">
    <citation type="submission" date="2022-09" db="EMBL/GenBank/DDBJ databases">
        <title>Fusarium specimens isolated from Avocado Roots.</title>
        <authorList>
            <person name="Stajich J."/>
            <person name="Roper C."/>
            <person name="Heimlech-Rivalta G."/>
        </authorList>
    </citation>
    <scope>NUCLEOTIDE SEQUENCE</scope>
    <source>
        <strain evidence="4">CF00095</strain>
    </source>
</reference>
<dbReference type="InterPro" id="IPR056884">
    <property type="entry name" value="NPHP3-like_N"/>
</dbReference>
<dbReference type="PROSITE" id="PS50088">
    <property type="entry name" value="ANK_REPEAT"/>
    <property type="match status" value="2"/>
</dbReference>
<dbReference type="SUPFAM" id="SSF52540">
    <property type="entry name" value="P-loop containing nucleoside triphosphate hydrolases"/>
    <property type="match status" value="1"/>
</dbReference>
<evidence type="ECO:0000259" key="3">
    <source>
        <dbReference type="Pfam" id="PF24883"/>
    </source>
</evidence>
<protein>
    <recommendedName>
        <fullName evidence="3">Nephrocystin 3-like N-terminal domain-containing protein</fullName>
    </recommendedName>
</protein>
<keyword evidence="5" id="KW-1185">Reference proteome</keyword>
<feature type="repeat" description="ANK" evidence="2">
    <location>
        <begin position="1127"/>
        <end position="1155"/>
    </location>
</feature>
<sequence>MKNVTTAVGFTARLKPEIRLAQAISEFSASLQNKSQRARFKNLHSQSPPSPDDIIRLTEEINRDGARAHRSWRPYGTRLIAILERMRQFAPIGDVMVGGSQNLIACGVWAVVRLSLETSLSFLSYFENVTNMMMRLGRSLSLHKDFAMLFPKCPTLQSYICEYTIVMVNICAKIVHNCAKSALSQLAASLTSTFDAVFKPLESDLETWTLLIEKRTTVLLAKAELQNHSSVLDRFNRLQITISTETANRQIQARKHRLLAALCPDQDEFNLIWRRERKRGTSSWMYEQDTYRSWLSAKVRSVLWLKGNLGSGKTVTMASAVAHLTLAVPSMDPQGVATVSHFFCQSSNPKTLSATNLLGSIVRQVLQNPALETYLLPVLEQPEITSFHAMPEESIDILIKVTPSNWRGIFVLDGLDEISEEVVDDIFRQLHRLGAHRQVNILCSSRPTSTCYSTVKSKFDEVRTLSMETADRSKEICAYLAAEISRWNTIRPLPAEIERLVKEQLLAGCQGMFLWLSLQIEDICPRYTQELRSDAEILDILGNLPKDLPGAFDKALSRMVDGKQGSKVFKLVASAEPPMDMDELRVASNVEPGNTAWNYSTLIGTGKALLSAYGGSLLDIDEEDLRVRFIHYSVLLHLTARSSDMKTGIFHFDLSEAEQMLSAVCVTYLSYAVFENRISKSQKASFAQVPQVTATSVMPSETFRKGINLLAKHRRQRDPKVDLERLSYELQNQRWRVRDDVHLFLDYAKGHWLLPTRDIWSDDRYRILPLWRNLITSPVVSDSLPWDSVAQASTWALENNHATLFQHYLYSKTQENIYAVLSAAVDAIRTGVSKIHLKGQGLGWLGPLYIVFSEYQAAILQAFIDLGCLPFNPDLVECPCPSIDGPSLMSSGTRHLIAGLEGSSEGLVGESYFLFLANYLHPHVVLEDGSKLLHVAISRGYIALAREWLSKGAEPLGPTLQLCIQRRLMSLAGHLVEAGAEVTFNNFQEESPFLFLAIEESNWELFFALLSRGVFQCNGRYGIKLDTACHRLCRGRPGPKSQFSEAALEALIQYGADIRLTNSAGETPLLLAVRTSQKRLTEILLEHGADPRVGNQLGAQPLHVASDGDIINHLLRNRADLEAPAGGQVTPLMIAAYQGRAEAVRALLDNGADPNRPIGGVGPKQALLLGWRDPDVPHSWATSFDLCLARLQREFKYRPGASRADQSEIVQLCSDLVSITSQFLRCGRSLEMHDSGAVLRLMDSLSDWKNDSDVAAGFDSALKVLTEARGLYFTRY</sequence>
<proteinExistence type="predicted"/>
<dbReference type="InterPro" id="IPR002110">
    <property type="entry name" value="Ankyrin_rpt"/>
</dbReference>
<name>A0ABQ8RJY6_FUSEQ</name>
<dbReference type="Gene3D" id="3.40.50.300">
    <property type="entry name" value="P-loop containing nucleotide triphosphate hydrolases"/>
    <property type="match status" value="1"/>
</dbReference>
<evidence type="ECO:0000256" key="1">
    <source>
        <dbReference type="ARBA" id="ARBA00022737"/>
    </source>
</evidence>
<dbReference type="Pfam" id="PF24883">
    <property type="entry name" value="NPHP3_N"/>
    <property type="match status" value="1"/>
</dbReference>
<dbReference type="InterPro" id="IPR027417">
    <property type="entry name" value="P-loop_NTPase"/>
</dbReference>
<dbReference type="Pfam" id="PF12796">
    <property type="entry name" value="Ank_2"/>
    <property type="match status" value="1"/>
</dbReference>
<organism evidence="4 5">
    <name type="scientific">Fusarium equiseti</name>
    <name type="common">Fusarium scirpi</name>
    <dbReference type="NCBI Taxonomy" id="61235"/>
    <lineage>
        <taxon>Eukaryota</taxon>
        <taxon>Fungi</taxon>
        <taxon>Dikarya</taxon>
        <taxon>Ascomycota</taxon>
        <taxon>Pezizomycotina</taxon>
        <taxon>Sordariomycetes</taxon>
        <taxon>Hypocreomycetidae</taxon>
        <taxon>Hypocreales</taxon>
        <taxon>Nectriaceae</taxon>
        <taxon>Fusarium</taxon>
        <taxon>Fusarium incarnatum-equiseti species complex</taxon>
    </lineage>
</organism>
<feature type="domain" description="Nephrocystin 3-like N-terminal" evidence="3">
    <location>
        <begin position="280"/>
        <end position="446"/>
    </location>
</feature>
<dbReference type="Proteomes" id="UP001152024">
    <property type="component" value="Unassembled WGS sequence"/>
</dbReference>
<dbReference type="PANTHER" id="PTHR10039">
    <property type="entry name" value="AMELOGENIN"/>
    <property type="match status" value="1"/>
</dbReference>
<evidence type="ECO:0000313" key="5">
    <source>
        <dbReference type="Proteomes" id="UP001152024"/>
    </source>
</evidence>
<evidence type="ECO:0000256" key="2">
    <source>
        <dbReference type="PROSITE-ProRule" id="PRU00023"/>
    </source>
</evidence>
<dbReference type="Gene3D" id="1.25.40.20">
    <property type="entry name" value="Ankyrin repeat-containing domain"/>
    <property type="match status" value="1"/>
</dbReference>
<dbReference type="Pfam" id="PF00023">
    <property type="entry name" value="Ank"/>
    <property type="match status" value="1"/>
</dbReference>
<keyword evidence="1" id="KW-0677">Repeat</keyword>
<dbReference type="EMBL" id="JAOQBH010000004">
    <property type="protein sequence ID" value="KAJ4137179.1"/>
    <property type="molecule type" value="Genomic_DNA"/>
</dbReference>
<accession>A0ABQ8RJY6</accession>
<dbReference type="PANTHER" id="PTHR10039:SF10">
    <property type="entry name" value="NACHT DOMAIN-CONTAINING PROTEIN"/>
    <property type="match status" value="1"/>
</dbReference>
<dbReference type="PROSITE" id="PS50297">
    <property type="entry name" value="ANK_REP_REGION"/>
    <property type="match status" value="2"/>
</dbReference>
<keyword evidence="2" id="KW-0040">ANK repeat</keyword>
<evidence type="ECO:0000313" key="4">
    <source>
        <dbReference type="EMBL" id="KAJ4137179.1"/>
    </source>
</evidence>